<dbReference type="Gene3D" id="3.40.50.720">
    <property type="entry name" value="NAD(P)-binding Rossmann-like Domain"/>
    <property type="match status" value="1"/>
</dbReference>
<organism evidence="4">
    <name type="scientific">uncultured marine thaumarchaeote SAT1000_12_G12</name>
    <dbReference type="NCBI Taxonomy" id="1456380"/>
    <lineage>
        <taxon>Archaea</taxon>
        <taxon>Nitrososphaerota</taxon>
        <taxon>environmental samples</taxon>
    </lineage>
</organism>
<dbReference type="InterPro" id="IPR051911">
    <property type="entry name" value="SDR_oxidoreductase"/>
</dbReference>
<dbReference type="PRINTS" id="PR00080">
    <property type="entry name" value="SDRFAMILY"/>
</dbReference>
<reference evidence="4" key="1">
    <citation type="journal article" date="2014" name="Genome Biol. Evol.">
        <title>Pangenome evidence for extensive interdomain horizontal transfer affecting lineage core and shell genes in uncultured planktonic thaumarchaeota and euryarchaeota.</title>
        <authorList>
            <person name="Deschamps P."/>
            <person name="Zivanovic Y."/>
            <person name="Moreira D."/>
            <person name="Rodriguez-Valera F."/>
            <person name="Lopez-Garcia P."/>
        </authorList>
    </citation>
    <scope>NUCLEOTIDE SEQUENCE</scope>
</reference>
<evidence type="ECO:0000256" key="2">
    <source>
        <dbReference type="ARBA" id="ARBA00023002"/>
    </source>
</evidence>
<accession>A0A075I5H2</accession>
<name>A0A075I5H2_9ARCH</name>
<keyword evidence="2" id="KW-0560">Oxidoreductase</keyword>
<comment type="similarity">
    <text evidence="1 3">Belongs to the short-chain dehydrogenases/reductases (SDR) family.</text>
</comment>
<evidence type="ECO:0000256" key="3">
    <source>
        <dbReference type="RuleBase" id="RU000363"/>
    </source>
</evidence>
<dbReference type="InterPro" id="IPR002347">
    <property type="entry name" value="SDR_fam"/>
</dbReference>
<protein>
    <submittedName>
        <fullName evidence="4">Short-chain alcohol dehydrogenase</fullName>
    </submittedName>
</protein>
<dbReference type="Pfam" id="PF00106">
    <property type="entry name" value="adh_short"/>
    <property type="match status" value="1"/>
</dbReference>
<dbReference type="PANTHER" id="PTHR43976">
    <property type="entry name" value="SHORT CHAIN DEHYDROGENASE"/>
    <property type="match status" value="1"/>
</dbReference>
<dbReference type="InterPro" id="IPR036291">
    <property type="entry name" value="NAD(P)-bd_dom_sf"/>
</dbReference>
<dbReference type="PANTHER" id="PTHR43976:SF16">
    <property type="entry name" value="SHORT-CHAIN DEHYDROGENASE_REDUCTASE FAMILY PROTEIN"/>
    <property type="match status" value="1"/>
</dbReference>
<dbReference type="PRINTS" id="PR00081">
    <property type="entry name" value="GDHRDH"/>
</dbReference>
<dbReference type="PROSITE" id="PS00061">
    <property type="entry name" value="ADH_SHORT"/>
    <property type="match status" value="1"/>
</dbReference>
<evidence type="ECO:0000313" key="4">
    <source>
        <dbReference type="EMBL" id="AIF23100.1"/>
    </source>
</evidence>
<dbReference type="AlphaFoldDB" id="A0A075I5H2"/>
<sequence length="204" mass="23643">MFNNAGYRLVGSLEDITINEIDEQINTNLMGPMHLTKTVLPHMKHGEEPGLIINMSAVPGKIGFSLSTSYCASKFGIEGFTDSLRREMIRRNVNVCLIEAGIVHTKFFDNWEITGQSHESEYAKETEKMRTRFKRIINSKRWTMPEDIAKKIIEIINENGKKVRYVVGSDADFLINTTYYFRDDYVRMDNAIKEIMRDYLDLEK</sequence>
<dbReference type="InterPro" id="IPR020904">
    <property type="entry name" value="Sc_DH/Rdtase_CS"/>
</dbReference>
<dbReference type="SUPFAM" id="SSF51735">
    <property type="entry name" value="NAD(P)-binding Rossmann-fold domains"/>
    <property type="match status" value="1"/>
</dbReference>
<proteinExistence type="inferred from homology"/>
<dbReference type="EMBL" id="KF901222">
    <property type="protein sequence ID" value="AIF23100.1"/>
    <property type="molecule type" value="Genomic_DNA"/>
</dbReference>
<dbReference type="GO" id="GO:0016491">
    <property type="term" value="F:oxidoreductase activity"/>
    <property type="evidence" value="ECO:0007669"/>
    <property type="project" value="UniProtKB-KW"/>
</dbReference>
<evidence type="ECO:0000256" key="1">
    <source>
        <dbReference type="ARBA" id="ARBA00006484"/>
    </source>
</evidence>